<dbReference type="STRING" id="207340.APZ41_020600"/>
<keyword evidence="5" id="KW-0813">Transport</keyword>
<comment type="subunit">
    <text evidence="3">The complex is composed of two ATP-binding proteins (UgpC), two transmembrane proteins (UgpA and UgpE) and a solute-binding protein (UgpB).</text>
</comment>
<evidence type="ECO:0000256" key="8">
    <source>
        <dbReference type="SAM" id="SignalP"/>
    </source>
</evidence>
<evidence type="ECO:0000256" key="2">
    <source>
        <dbReference type="ARBA" id="ARBA00008520"/>
    </source>
</evidence>
<feature type="signal peptide" evidence="8">
    <location>
        <begin position="1"/>
        <end position="23"/>
    </location>
</feature>
<comment type="caution">
    <text evidence="9">The sequence shown here is derived from an EMBL/GenBank/DDBJ whole genome shotgun (WGS) entry which is preliminary data.</text>
</comment>
<accession>A0A1S8D0C9</accession>
<dbReference type="InterPro" id="IPR050490">
    <property type="entry name" value="Bact_solute-bd_prot1"/>
</dbReference>
<dbReference type="GO" id="GO:0042597">
    <property type="term" value="C:periplasmic space"/>
    <property type="evidence" value="ECO:0007669"/>
    <property type="project" value="UniProtKB-SubCell"/>
</dbReference>
<dbReference type="Gene3D" id="3.40.190.10">
    <property type="entry name" value="Periplasmic binding protein-like II"/>
    <property type="match status" value="2"/>
</dbReference>
<comment type="function">
    <text evidence="7">Part of the ABC transporter complex UgpBAEC involved in sn-glycerol-3-phosphate (G3P) import. Binds G3P.</text>
</comment>
<dbReference type="EMBL" id="LLWF02000140">
    <property type="protein sequence ID" value="ONH81297.1"/>
    <property type="molecule type" value="Genomic_DNA"/>
</dbReference>
<evidence type="ECO:0000256" key="6">
    <source>
        <dbReference type="ARBA" id="ARBA00022729"/>
    </source>
</evidence>
<evidence type="ECO:0000313" key="9">
    <source>
        <dbReference type="EMBL" id="ONH81297.1"/>
    </source>
</evidence>
<dbReference type="PANTHER" id="PTHR43649">
    <property type="entry name" value="ARABINOSE-BINDING PROTEIN-RELATED"/>
    <property type="match status" value="1"/>
</dbReference>
<dbReference type="AlphaFoldDB" id="A0A1S8D0C9"/>
<comment type="subcellular location">
    <subcellularLocation>
        <location evidence="1">Periplasm</location>
    </subcellularLocation>
</comment>
<dbReference type="OrthoDB" id="9762335at2"/>
<reference evidence="9" key="1">
    <citation type="submission" date="2016-12" db="EMBL/GenBank/DDBJ databases">
        <title>Draft genome sequence of Roseomonas mucosa strain AU37, isolated from a peripheral intravenous catheter.</title>
        <authorList>
            <person name="Choudhury M.A."/>
            <person name="Sidjabat H.E."/>
            <person name="Wailan A.M."/>
            <person name="Zhang L."/>
            <person name="Marsh N.M."/>
            <person name="Rickard C.M."/>
            <person name="Davies M."/>
            <person name="Mcmillan D.J."/>
        </authorList>
    </citation>
    <scope>NUCLEOTIDE SEQUENCE [LARGE SCALE GENOMIC DNA]</scope>
    <source>
        <strain evidence="9">AU37</strain>
    </source>
</reference>
<gene>
    <name evidence="9" type="ORF">APZ41_020600</name>
</gene>
<sequence>MLRRTALAAGVALATLLSGHAEAETRQRFTFWYGLTGQLSDVVQQVCKRFNEGQNEFQVSCVSQGDYAHALQNAIAAFRAGEQPTVVQVYDIGTADLMLSGQYIPARDLMQEQKRKVDWNNYLSPIAAYYATSKGEMLSFPFNSSTAVMYWNRAMGREAGFEKPPETWEELEKALRAMKAKGIACPMAINFDSWPWLEQFASVQNLPIASKGNGYGGLDAEYVFQKQDLVRKHFNRLFSWYKEGLLAVKTPESGQNVTAAFASGTCGAALNSIADHSTIRLTAKPDLDWTPALLPIYAGTTRTNTRVGGASLWTLKGRPAGEYRAAAAFFEFLATPESEEFWATNTGYIPVTHSGYDRLKAEHFFQKPQNVGREVAMTSLLATEPTEFSRGLRLGNMTQFRATYANEMQAAFAGQKSMDEALDSMAAEGNRLLRRFEQTYRGKQLP</sequence>
<protein>
    <recommendedName>
        <fullName evidence="4">sn-glycerol-3-phosphate-binding periplasmic protein UgpB</fullName>
    </recommendedName>
</protein>
<evidence type="ECO:0000256" key="7">
    <source>
        <dbReference type="ARBA" id="ARBA00034473"/>
    </source>
</evidence>
<dbReference type="Pfam" id="PF13416">
    <property type="entry name" value="SBP_bac_8"/>
    <property type="match status" value="1"/>
</dbReference>
<keyword evidence="10" id="KW-1185">Reference proteome</keyword>
<dbReference type="InterPro" id="IPR006059">
    <property type="entry name" value="SBP"/>
</dbReference>
<evidence type="ECO:0000256" key="3">
    <source>
        <dbReference type="ARBA" id="ARBA00011557"/>
    </source>
</evidence>
<organism evidence="9 10">
    <name type="scientific">Roseomonas mucosa</name>
    <dbReference type="NCBI Taxonomy" id="207340"/>
    <lineage>
        <taxon>Bacteria</taxon>
        <taxon>Pseudomonadati</taxon>
        <taxon>Pseudomonadota</taxon>
        <taxon>Alphaproteobacteria</taxon>
        <taxon>Acetobacterales</taxon>
        <taxon>Roseomonadaceae</taxon>
        <taxon>Roseomonas</taxon>
    </lineage>
</organism>
<proteinExistence type="inferred from homology"/>
<dbReference type="RefSeq" id="WP_058389869.1">
    <property type="nucleotide sequence ID" value="NZ_LLWF02000140.1"/>
</dbReference>
<dbReference type="Proteomes" id="UP000054844">
    <property type="component" value="Unassembled WGS sequence"/>
</dbReference>
<evidence type="ECO:0000256" key="1">
    <source>
        <dbReference type="ARBA" id="ARBA00004418"/>
    </source>
</evidence>
<comment type="similarity">
    <text evidence="2">Belongs to the bacterial solute-binding protein 1 family.</text>
</comment>
<evidence type="ECO:0000313" key="10">
    <source>
        <dbReference type="Proteomes" id="UP000054844"/>
    </source>
</evidence>
<evidence type="ECO:0000256" key="4">
    <source>
        <dbReference type="ARBA" id="ARBA00017470"/>
    </source>
</evidence>
<feature type="chain" id="PRO_5010571843" description="sn-glycerol-3-phosphate-binding periplasmic protein UgpB" evidence="8">
    <location>
        <begin position="24"/>
        <end position="446"/>
    </location>
</feature>
<dbReference type="PANTHER" id="PTHR43649:SF31">
    <property type="entry name" value="SN-GLYCEROL-3-PHOSPHATE-BINDING PERIPLASMIC PROTEIN UGPB"/>
    <property type="match status" value="1"/>
</dbReference>
<keyword evidence="6 8" id="KW-0732">Signal</keyword>
<evidence type="ECO:0000256" key="5">
    <source>
        <dbReference type="ARBA" id="ARBA00022448"/>
    </source>
</evidence>
<dbReference type="SUPFAM" id="SSF53850">
    <property type="entry name" value="Periplasmic binding protein-like II"/>
    <property type="match status" value="1"/>
</dbReference>
<name>A0A1S8D0C9_9PROT</name>